<evidence type="ECO:0000256" key="2">
    <source>
        <dbReference type="SAM" id="SignalP"/>
    </source>
</evidence>
<name>A0A180G4L7_PUCT1</name>
<gene>
    <name evidence="3" type="ORF">PTTG_29361</name>
</gene>
<dbReference type="AlphaFoldDB" id="A0A180G4L7"/>
<evidence type="ECO:0000313" key="4">
    <source>
        <dbReference type="EnsemblFungi" id="PTTG_29361-t43_1-p1"/>
    </source>
</evidence>
<keyword evidence="5" id="KW-1185">Reference proteome</keyword>
<feature type="compositionally biased region" description="Basic and acidic residues" evidence="1">
    <location>
        <begin position="92"/>
        <end position="106"/>
    </location>
</feature>
<feature type="signal peptide" evidence="2">
    <location>
        <begin position="1"/>
        <end position="16"/>
    </location>
</feature>
<dbReference type="VEuPathDB" id="FungiDB:PTTG_29361"/>
<reference evidence="4 5" key="3">
    <citation type="journal article" date="2017" name="G3 (Bethesda)">
        <title>Comparative analysis highlights variable genome content of wheat rusts and divergence of the mating loci.</title>
        <authorList>
            <person name="Cuomo C.A."/>
            <person name="Bakkeren G."/>
            <person name="Khalil H.B."/>
            <person name="Panwar V."/>
            <person name="Joly D."/>
            <person name="Linning R."/>
            <person name="Sakthikumar S."/>
            <person name="Song X."/>
            <person name="Adiconis X."/>
            <person name="Fan L."/>
            <person name="Goldberg J.M."/>
            <person name="Levin J.Z."/>
            <person name="Young S."/>
            <person name="Zeng Q."/>
            <person name="Anikster Y."/>
            <person name="Bruce M."/>
            <person name="Wang M."/>
            <person name="Yin C."/>
            <person name="McCallum B."/>
            <person name="Szabo L.J."/>
            <person name="Hulbert S."/>
            <person name="Chen X."/>
            <person name="Fellers J.P."/>
        </authorList>
    </citation>
    <scope>NUCLEOTIDE SEQUENCE</scope>
    <source>
        <strain evidence="4">isolate 1-1 / race 1 (BBBD)</strain>
        <strain evidence="5">Isolate 1-1 / race 1 (BBBD)</strain>
    </source>
</reference>
<feature type="region of interest" description="Disordered" evidence="1">
    <location>
        <begin position="90"/>
        <end position="133"/>
    </location>
</feature>
<evidence type="ECO:0000256" key="1">
    <source>
        <dbReference type="SAM" id="MobiDB-lite"/>
    </source>
</evidence>
<reference evidence="3" key="1">
    <citation type="submission" date="2009-11" db="EMBL/GenBank/DDBJ databases">
        <authorList>
            <consortium name="The Broad Institute Genome Sequencing Platform"/>
            <person name="Ward D."/>
            <person name="Feldgarden M."/>
            <person name="Earl A."/>
            <person name="Young S.K."/>
            <person name="Zeng Q."/>
            <person name="Koehrsen M."/>
            <person name="Alvarado L."/>
            <person name="Berlin A."/>
            <person name="Bochicchio J."/>
            <person name="Borenstein D."/>
            <person name="Chapman S.B."/>
            <person name="Chen Z."/>
            <person name="Engels R."/>
            <person name="Freedman E."/>
            <person name="Gellesch M."/>
            <person name="Goldberg J."/>
            <person name="Griggs A."/>
            <person name="Gujja S."/>
            <person name="Heilman E."/>
            <person name="Heiman D."/>
            <person name="Hepburn T."/>
            <person name="Howarth C."/>
            <person name="Jen D."/>
            <person name="Larson L."/>
            <person name="Lewis B."/>
            <person name="Mehta T."/>
            <person name="Park D."/>
            <person name="Pearson M."/>
            <person name="Roberts A."/>
            <person name="Saif S."/>
            <person name="Shea T."/>
            <person name="Shenoy N."/>
            <person name="Sisk P."/>
            <person name="Stolte C."/>
            <person name="Sykes S."/>
            <person name="Thomson T."/>
            <person name="Walk T."/>
            <person name="White J."/>
            <person name="Yandava C."/>
            <person name="Izard J."/>
            <person name="Baranova O.V."/>
            <person name="Blanton J.M."/>
            <person name="Tanner A.C."/>
            <person name="Dewhirst F.E."/>
            <person name="Haas B."/>
            <person name="Nusbaum C."/>
            <person name="Birren B."/>
        </authorList>
    </citation>
    <scope>NUCLEOTIDE SEQUENCE [LARGE SCALE GENOMIC DNA]</scope>
    <source>
        <strain evidence="3">1-1 BBBD Race 1</strain>
    </source>
</reference>
<feature type="compositionally biased region" description="Polar residues" evidence="1">
    <location>
        <begin position="108"/>
        <end position="117"/>
    </location>
</feature>
<dbReference type="EMBL" id="ADAS02000337">
    <property type="protein sequence ID" value="OAV87607.1"/>
    <property type="molecule type" value="Genomic_DNA"/>
</dbReference>
<protein>
    <submittedName>
        <fullName evidence="3 4">Uncharacterized protein</fullName>
    </submittedName>
</protein>
<accession>A0A180G4L7</accession>
<proteinExistence type="predicted"/>
<reference evidence="4" key="4">
    <citation type="submission" date="2025-05" db="UniProtKB">
        <authorList>
            <consortium name="EnsemblFungi"/>
        </authorList>
    </citation>
    <scope>IDENTIFICATION</scope>
    <source>
        <strain evidence="4">isolate 1-1 / race 1 (BBBD)</strain>
    </source>
</reference>
<reference evidence="3" key="2">
    <citation type="submission" date="2016-05" db="EMBL/GenBank/DDBJ databases">
        <title>Comparative analysis highlights variable genome content of wheat rusts and divergence of the mating loci.</title>
        <authorList>
            <person name="Cuomo C.A."/>
            <person name="Bakkeren G."/>
            <person name="Szabo L."/>
            <person name="Khalil H."/>
            <person name="Joly D."/>
            <person name="Goldberg J."/>
            <person name="Young S."/>
            <person name="Zeng Q."/>
            <person name="Fellers J."/>
        </authorList>
    </citation>
    <scope>NUCLEOTIDE SEQUENCE [LARGE SCALE GENOMIC DNA]</scope>
    <source>
        <strain evidence="3">1-1 BBBD Race 1</strain>
    </source>
</reference>
<evidence type="ECO:0000313" key="5">
    <source>
        <dbReference type="Proteomes" id="UP000005240"/>
    </source>
</evidence>
<organism evidence="3">
    <name type="scientific">Puccinia triticina (isolate 1-1 / race 1 (BBBD))</name>
    <name type="common">Brown leaf rust fungus</name>
    <dbReference type="NCBI Taxonomy" id="630390"/>
    <lineage>
        <taxon>Eukaryota</taxon>
        <taxon>Fungi</taxon>
        <taxon>Dikarya</taxon>
        <taxon>Basidiomycota</taxon>
        <taxon>Pucciniomycotina</taxon>
        <taxon>Pucciniomycetes</taxon>
        <taxon>Pucciniales</taxon>
        <taxon>Pucciniaceae</taxon>
        <taxon>Puccinia</taxon>
    </lineage>
</organism>
<feature type="chain" id="PRO_5008109558" evidence="2">
    <location>
        <begin position="17"/>
        <end position="133"/>
    </location>
</feature>
<sequence length="133" mass="14961">MKLIFFLVPLVGSLIASPVTPLRVARPQFPDETFEQITDNWVPYHDVREDGMPYIPLNWQLLQDGPFAVGYPQQTLAENEKSAIHDLASLPEPDKEVPSHDGRAAENSEVNETCNNEQFRKEYSAAHADPITS</sequence>
<dbReference type="EnsemblFungi" id="PTTG_29361-t43_1">
    <property type="protein sequence ID" value="PTTG_29361-t43_1-p1"/>
    <property type="gene ID" value="PTTG_29361"/>
</dbReference>
<dbReference type="Proteomes" id="UP000005240">
    <property type="component" value="Unassembled WGS sequence"/>
</dbReference>
<evidence type="ECO:0000313" key="3">
    <source>
        <dbReference type="EMBL" id="OAV87607.1"/>
    </source>
</evidence>
<keyword evidence="2" id="KW-0732">Signal</keyword>